<evidence type="ECO:0000259" key="3">
    <source>
        <dbReference type="PROSITE" id="PS51462"/>
    </source>
</evidence>
<reference evidence="4 5" key="1">
    <citation type="journal article" date="2008" name="Nature">
        <title>The Phaeodactylum genome reveals the evolutionary history of diatom genomes.</title>
        <authorList>
            <person name="Bowler C."/>
            <person name="Allen A.E."/>
            <person name="Badger J.H."/>
            <person name="Grimwood J."/>
            <person name="Jabbari K."/>
            <person name="Kuo A."/>
            <person name="Maheswari U."/>
            <person name="Martens C."/>
            <person name="Maumus F."/>
            <person name="Otillar R.P."/>
            <person name="Rayko E."/>
            <person name="Salamov A."/>
            <person name="Vandepoele K."/>
            <person name="Beszteri B."/>
            <person name="Gruber A."/>
            <person name="Heijde M."/>
            <person name="Katinka M."/>
            <person name="Mock T."/>
            <person name="Valentin K."/>
            <person name="Verret F."/>
            <person name="Berges J.A."/>
            <person name="Brownlee C."/>
            <person name="Cadoret J.P."/>
            <person name="Chiovitti A."/>
            <person name="Choi C.J."/>
            <person name="Coesel S."/>
            <person name="De Martino A."/>
            <person name="Detter J.C."/>
            <person name="Durkin C."/>
            <person name="Falciatore A."/>
            <person name="Fournet J."/>
            <person name="Haruta M."/>
            <person name="Huysman M.J."/>
            <person name="Jenkins B.D."/>
            <person name="Jiroutova K."/>
            <person name="Jorgensen R.E."/>
            <person name="Joubert Y."/>
            <person name="Kaplan A."/>
            <person name="Kroger N."/>
            <person name="Kroth P.G."/>
            <person name="La Roche J."/>
            <person name="Lindquist E."/>
            <person name="Lommer M."/>
            <person name="Martin-Jezequel V."/>
            <person name="Lopez P.J."/>
            <person name="Lucas S."/>
            <person name="Mangogna M."/>
            <person name="McGinnis K."/>
            <person name="Medlin L.K."/>
            <person name="Montsant A."/>
            <person name="Oudot-Le Secq M.P."/>
            <person name="Napoli C."/>
            <person name="Obornik M."/>
            <person name="Parker M.S."/>
            <person name="Petit J.L."/>
            <person name="Porcel B.M."/>
            <person name="Poulsen N."/>
            <person name="Robison M."/>
            <person name="Rychlewski L."/>
            <person name="Rynearson T.A."/>
            <person name="Schmutz J."/>
            <person name="Shapiro H."/>
            <person name="Siaut M."/>
            <person name="Stanley M."/>
            <person name="Sussman M.R."/>
            <person name="Taylor A.R."/>
            <person name="Vardi A."/>
            <person name="von Dassow P."/>
            <person name="Vyverman W."/>
            <person name="Willis A."/>
            <person name="Wyrwicz L.S."/>
            <person name="Rokhsar D.S."/>
            <person name="Weissenbach J."/>
            <person name="Armbrust E.V."/>
            <person name="Green B.R."/>
            <person name="Van de Peer Y."/>
            <person name="Grigoriev I.V."/>
        </authorList>
    </citation>
    <scope>NUCLEOTIDE SEQUENCE [LARGE SCALE GENOMIC DNA]</scope>
    <source>
        <strain evidence="4 5">CCAP 1055/1</strain>
    </source>
</reference>
<dbReference type="GO" id="GO:0035529">
    <property type="term" value="F:NADH pyrophosphatase activity"/>
    <property type="evidence" value="ECO:0007669"/>
    <property type="project" value="TreeGrafter"/>
</dbReference>
<dbReference type="InterPro" id="IPR040618">
    <property type="entry name" value="Pre-Nudix"/>
</dbReference>
<dbReference type="PANTHER" id="PTHR13994:SF13">
    <property type="entry name" value="FI03680P"/>
    <property type="match status" value="1"/>
</dbReference>
<evidence type="ECO:0000313" key="4">
    <source>
        <dbReference type="EMBL" id="EEC43242.1"/>
    </source>
</evidence>
<dbReference type="InterPro" id="IPR015797">
    <property type="entry name" value="NUDIX_hydrolase-like_dom_sf"/>
</dbReference>
<dbReference type="OrthoDB" id="447842at2759"/>
<dbReference type="Pfam" id="PF18290">
    <property type="entry name" value="Nudix_hydro"/>
    <property type="match status" value="1"/>
</dbReference>
<sequence length="193" mass="21981">FDKAGFRNRLEATVTACREMGKSSLWMQVPMSRASLIEDMNEFGLRFHHVNGDDVILNVWLKDSESKIPEFATHNVGVGAVVVNSRNEILCVRELRNNYMKWKTPTGLSDLGEQIDDAACREVLEETGIQTRFHSLLGFRQTHGLAHGRSDLFFVCRLDPLEEFDCKGDLLIPTPVPQTDEIQSVEWVPLEEY</sequence>
<dbReference type="CDD" id="cd04670">
    <property type="entry name" value="NUDIX_ASFGF2_Nudt6"/>
    <property type="match status" value="1"/>
</dbReference>
<dbReference type="Gene3D" id="3.40.630.30">
    <property type="match status" value="1"/>
</dbReference>
<dbReference type="InterPro" id="IPR020084">
    <property type="entry name" value="NUDIX_hydrolase_CS"/>
</dbReference>
<dbReference type="HOGENOM" id="CLU_951452_0_0_1"/>
<feature type="non-terminal residue" evidence="4">
    <location>
        <position position="193"/>
    </location>
</feature>
<evidence type="ECO:0000256" key="1">
    <source>
        <dbReference type="ARBA" id="ARBA00005582"/>
    </source>
</evidence>
<evidence type="ECO:0000256" key="2">
    <source>
        <dbReference type="ARBA" id="ARBA00022801"/>
    </source>
</evidence>
<dbReference type="PROSITE" id="PS00893">
    <property type="entry name" value="NUDIX_BOX"/>
    <property type="match status" value="1"/>
</dbReference>
<dbReference type="InParanoid" id="B7GDD5"/>
<dbReference type="EMBL" id="CM000630">
    <property type="protein sequence ID" value="EEC43242.1"/>
    <property type="molecule type" value="Genomic_DNA"/>
</dbReference>
<dbReference type="PRINTS" id="PR01356">
    <property type="entry name" value="GFGPROTEIN"/>
</dbReference>
<dbReference type="Pfam" id="PF00293">
    <property type="entry name" value="NUDIX"/>
    <property type="match status" value="1"/>
</dbReference>
<dbReference type="RefSeq" id="XP_002185110.1">
    <property type="nucleotide sequence ID" value="XM_002185074.1"/>
</dbReference>
<gene>
    <name evidence="4" type="ORF">PHATRDRAFT_16807</name>
</gene>
<protein>
    <recommendedName>
        <fullName evidence="3">Nudix hydrolase domain-containing protein</fullName>
    </recommendedName>
</protein>
<accession>B7GDD5</accession>
<dbReference type="GO" id="GO:0051287">
    <property type="term" value="F:NAD binding"/>
    <property type="evidence" value="ECO:0007669"/>
    <property type="project" value="TreeGrafter"/>
</dbReference>
<dbReference type="InterPro" id="IPR003293">
    <property type="entry name" value="Nudix_hydrolase6-like"/>
</dbReference>
<keyword evidence="2" id="KW-0378">Hydrolase</keyword>
<dbReference type="GO" id="GO:0047631">
    <property type="term" value="F:ADP-ribose diphosphatase activity"/>
    <property type="evidence" value="ECO:0007669"/>
    <property type="project" value="TreeGrafter"/>
</dbReference>
<proteinExistence type="inferred from homology"/>
<dbReference type="eggNOG" id="KOG0648">
    <property type="taxonomic scope" value="Eukaryota"/>
</dbReference>
<feature type="domain" description="Nudix hydrolase" evidence="3">
    <location>
        <begin position="73"/>
        <end position="193"/>
    </location>
</feature>
<feature type="non-terminal residue" evidence="4">
    <location>
        <position position="1"/>
    </location>
</feature>
<keyword evidence="5" id="KW-1185">Reference proteome</keyword>
<dbReference type="PROSITE" id="PS51462">
    <property type="entry name" value="NUDIX"/>
    <property type="match status" value="1"/>
</dbReference>
<reference evidence="5" key="2">
    <citation type="submission" date="2008-08" db="EMBL/GenBank/DDBJ databases">
        <authorList>
            <consortium name="Diatom Consortium"/>
            <person name="Grigoriev I."/>
            <person name="Grimwood J."/>
            <person name="Kuo A."/>
            <person name="Otillar R.P."/>
            <person name="Salamov A."/>
            <person name="Detter J.C."/>
            <person name="Lindquist E."/>
            <person name="Shapiro H."/>
            <person name="Lucas S."/>
            <person name="Glavina del Rio T."/>
            <person name="Pitluck S."/>
            <person name="Rokhsar D."/>
            <person name="Bowler C."/>
        </authorList>
    </citation>
    <scope>GENOME REANNOTATION</scope>
    <source>
        <strain evidence="5">CCAP 1055/1</strain>
    </source>
</reference>
<name>B7GDD5_PHATC</name>
<dbReference type="KEGG" id="pti:PHATRDRAFT_16807"/>
<dbReference type="PaxDb" id="2850-Phatr16807"/>
<organism evidence="4 5">
    <name type="scientific">Phaeodactylum tricornutum (strain CCAP 1055/1)</name>
    <dbReference type="NCBI Taxonomy" id="556484"/>
    <lineage>
        <taxon>Eukaryota</taxon>
        <taxon>Sar</taxon>
        <taxon>Stramenopiles</taxon>
        <taxon>Ochrophyta</taxon>
        <taxon>Bacillariophyta</taxon>
        <taxon>Bacillariophyceae</taxon>
        <taxon>Bacillariophycidae</taxon>
        <taxon>Naviculales</taxon>
        <taxon>Phaeodactylaceae</taxon>
        <taxon>Phaeodactylum</taxon>
    </lineage>
</organism>
<dbReference type="SUPFAM" id="SSF55811">
    <property type="entry name" value="Nudix"/>
    <property type="match status" value="1"/>
</dbReference>
<comment type="similarity">
    <text evidence="1">Belongs to the Nudix hydrolase family.</text>
</comment>
<evidence type="ECO:0000313" key="5">
    <source>
        <dbReference type="Proteomes" id="UP000000759"/>
    </source>
</evidence>
<dbReference type="PANTHER" id="PTHR13994">
    <property type="entry name" value="NUDIX HYDROLASE RELATED"/>
    <property type="match status" value="1"/>
</dbReference>
<dbReference type="GeneID" id="7199006"/>
<dbReference type="Proteomes" id="UP000000759">
    <property type="component" value="Chromosome 28"/>
</dbReference>
<dbReference type="AlphaFoldDB" id="B7GDD5"/>
<dbReference type="Gene3D" id="3.90.79.10">
    <property type="entry name" value="Nucleoside Triphosphate Pyrophosphohydrolase"/>
    <property type="match status" value="1"/>
</dbReference>
<dbReference type="InterPro" id="IPR000086">
    <property type="entry name" value="NUDIX_hydrolase_dom"/>
</dbReference>